<sequence>MCDYVRKMYSLGFQGFLSSDLSEVETQKHTECFHGAFSQDGLEMGMLALEMKQGRFELTALVCTYVTWALGIILAISRHWRIWEFDAKEVQIVFIGLWKVYYYQKVNGTDSLIGVTMHTGGNQSWIIPPEIQYGRDLILLANFMKSVVLIFSTEAILVSWIKAPYPDFLRSHYNISVLFLLLSSFCTLTAVFWNHIVDFYGHTTFQFMSTFPVQKEELYLKHFSYVLPLGIFTVTLSVSTAAMFIYEICALREMAQISQALVKFKP</sequence>
<keyword evidence="6 10" id="KW-0812">Transmembrane</keyword>
<dbReference type="PANTHER" id="PTHR12002">
    <property type="entry name" value="CLAUDIN"/>
    <property type="match status" value="1"/>
</dbReference>
<evidence type="ECO:0000256" key="6">
    <source>
        <dbReference type="ARBA" id="ARBA00022692"/>
    </source>
</evidence>
<keyword evidence="5" id="KW-1003">Cell membrane</keyword>
<evidence type="ECO:0000256" key="9">
    <source>
        <dbReference type="ARBA" id="ARBA00023136"/>
    </source>
</evidence>
<proteinExistence type="inferred from homology"/>
<evidence type="ECO:0000256" key="1">
    <source>
        <dbReference type="ARBA" id="ARBA00004435"/>
    </source>
</evidence>
<name>A0A1S3GH52_DIPOR</name>
<keyword evidence="8 10" id="KW-1133">Transmembrane helix</keyword>
<dbReference type="GO" id="GO:0005923">
    <property type="term" value="C:bicellular tight junction"/>
    <property type="evidence" value="ECO:0007669"/>
    <property type="project" value="UniProtKB-SubCell"/>
</dbReference>
<gene>
    <name evidence="12" type="primary">LOC105997624</name>
</gene>
<feature type="transmembrane region" description="Helical" evidence="10">
    <location>
        <begin position="56"/>
        <end position="76"/>
    </location>
</feature>
<evidence type="ECO:0000256" key="2">
    <source>
        <dbReference type="ARBA" id="ARBA00004651"/>
    </source>
</evidence>
<evidence type="ECO:0000313" key="12">
    <source>
        <dbReference type="RefSeq" id="XP_012887554.1"/>
    </source>
</evidence>
<dbReference type="FunCoup" id="A0A1S3GH52">
    <property type="interactions" value="2"/>
</dbReference>
<keyword evidence="7" id="KW-0965">Cell junction</keyword>
<dbReference type="GeneID" id="105997624"/>
<organism evidence="11 12">
    <name type="scientific">Dipodomys ordii</name>
    <name type="common">Ord's kangaroo rat</name>
    <dbReference type="NCBI Taxonomy" id="10020"/>
    <lineage>
        <taxon>Eukaryota</taxon>
        <taxon>Metazoa</taxon>
        <taxon>Chordata</taxon>
        <taxon>Craniata</taxon>
        <taxon>Vertebrata</taxon>
        <taxon>Euteleostomi</taxon>
        <taxon>Mammalia</taxon>
        <taxon>Eutheria</taxon>
        <taxon>Euarchontoglires</taxon>
        <taxon>Glires</taxon>
        <taxon>Rodentia</taxon>
        <taxon>Castorimorpha</taxon>
        <taxon>Heteromyidae</taxon>
        <taxon>Dipodomyinae</taxon>
        <taxon>Dipodomys</taxon>
    </lineage>
</organism>
<comment type="similarity">
    <text evidence="3">Belongs to the claudin family.</text>
</comment>
<comment type="subcellular location">
    <subcellularLocation>
        <location evidence="1">Cell junction</location>
        <location evidence="1">Tight junction</location>
    </subcellularLocation>
    <subcellularLocation>
        <location evidence="2">Cell membrane</location>
        <topology evidence="2">Multi-pass membrane protein</topology>
    </subcellularLocation>
</comment>
<evidence type="ECO:0000256" key="8">
    <source>
        <dbReference type="ARBA" id="ARBA00022989"/>
    </source>
</evidence>
<dbReference type="AlphaFoldDB" id="A0A1S3GH52"/>
<protein>
    <submittedName>
        <fullName evidence="12">Uncharacterized protein LOC105997624</fullName>
    </submittedName>
</protein>
<dbReference type="KEGG" id="dord:105997624"/>
<evidence type="ECO:0000256" key="3">
    <source>
        <dbReference type="ARBA" id="ARBA00008295"/>
    </source>
</evidence>
<evidence type="ECO:0000313" key="11">
    <source>
        <dbReference type="Proteomes" id="UP000081671"/>
    </source>
</evidence>
<dbReference type="InParanoid" id="A0A1S3GH52"/>
<keyword evidence="9 10" id="KW-0472">Membrane</keyword>
<feature type="transmembrane region" description="Helical" evidence="10">
    <location>
        <begin position="173"/>
        <end position="193"/>
    </location>
</feature>
<evidence type="ECO:0000256" key="4">
    <source>
        <dbReference type="ARBA" id="ARBA00022427"/>
    </source>
</evidence>
<dbReference type="Gene3D" id="1.20.140.150">
    <property type="match status" value="1"/>
</dbReference>
<dbReference type="GO" id="GO:0005886">
    <property type="term" value="C:plasma membrane"/>
    <property type="evidence" value="ECO:0007669"/>
    <property type="project" value="UniProtKB-SubCell"/>
</dbReference>
<dbReference type="OrthoDB" id="9836705at2759"/>
<feature type="transmembrane region" description="Helical" evidence="10">
    <location>
        <begin position="225"/>
        <end position="246"/>
    </location>
</feature>
<dbReference type="GO" id="GO:0005198">
    <property type="term" value="F:structural molecule activity"/>
    <property type="evidence" value="ECO:0007669"/>
    <property type="project" value="InterPro"/>
</dbReference>
<keyword evidence="4" id="KW-0796">Tight junction</keyword>
<dbReference type="Proteomes" id="UP000081671">
    <property type="component" value="Unplaced"/>
</dbReference>
<keyword evidence="11" id="KW-1185">Reference proteome</keyword>
<evidence type="ECO:0000256" key="10">
    <source>
        <dbReference type="SAM" id="Phobius"/>
    </source>
</evidence>
<dbReference type="InterPro" id="IPR006187">
    <property type="entry name" value="Claudin"/>
</dbReference>
<reference evidence="12" key="1">
    <citation type="submission" date="2025-08" db="UniProtKB">
        <authorList>
            <consortium name="RefSeq"/>
        </authorList>
    </citation>
    <scope>IDENTIFICATION</scope>
    <source>
        <tissue evidence="12">Kidney</tissue>
    </source>
</reference>
<evidence type="ECO:0000256" key="5">
    <source>
        <dbReference type="ARBA" id="ARBA00022475"/>
    </source>
</evidence>
<feature type="transmembrane region" description="Helical" evidence="10">
    <location>
        <begin position="137"/>
        <end position="161"/>
    </location>
</feature>
<dbReference type="RefSeq" id="XP_012887554.1">
    <property type="nucleotide sequence ID" value="XM_013032100.1"/>
</dbReference>
<evidence type="ECO:0000256" key="7">
    <source>
        <dbReference type="ARBA" id="ARBA00022949"/>
    </source>
</evidence>
<accession>A0A1S3GH52</accession>